<dbReference type="RefSeq" id="WP_058470846.1">
    <property type="nucleotide sequence ID" value="NZ_LR134383.1"/>
</dbReference>
<name>A0A0W0VA57_9GAMM</name>
<dbReference type="PANTHER" id="PTHR32063">
    <property type="match status" value="1"/>
</dbReference>
<dbReference type="AlphaFoldDB" id="A0A0W0VA57"/>
<evidence type="ECO:0000313" key="2">
    <source>
        <dbReference type="EMBL" id="KTD17047.1"/>
    </source>
</evidence>
<organism evidence="2 3">
    <name type="scientific">Legionella jordanis</name>
    <dbReference type="NCBI Taxonomy" id="456"/>
    <lineage>
        <taxon>Bacteria</taxon>
        <taxon>Pseudomonadati</taxon>
        <taxon>Pseudomonadota</taxon>
        <taxon>Gammaproteobacteria</taxon>
        <taxon>Legionellales</taxon>
        <taxon>Legionellaceae</taxon>
        <taxon>Legionella</taxon>
    </lineage>
</organism>
<feature type="transmembrane region" description="Helical" evidence="1">
    <location>
        <begin position="29"/>
        <end position="48"/>
    </location>
</feature>
<protein>
    <submittedName>
        <fullName evidence="2">Integral membrane protein, AcrB/AcrD/AcrF family</fullName>
    </submittedName>
</protein>
<reference evidence="2 3" key="1">
    <citation type="submission" date="2015-11" db="EMBL/GenBank/DDBJ databases">
        <title>Genomic analysis of 38 Legionella species identifies large and diverse effector repertoires.</title>
        <authorList>
            <person name="Burstein D."/>
            <person name="Amaro F."/>
            <person name="Zusman T."/>
            <person name="Lifshitz Z."/>
            <person name="Cohen O."/>
            <person name="Gilbert J.A."/>
            <person name="Pupko T."/>
            <person name="Shuman H.A."/>
            <person name="Segal G."/>
        </authorList>
    </citation>
    <scope>NUCLEOTIDE SEQUENCE [LARGE SCALE GENOMIC DNA]</scope>
    <source>
        <strain evidence="2 3">BL-540</strain>
    </source>
</reference>
<dbReference type="Proteomes" id="UP000055035">
    <property type="component" value="Unassembled WGS sequence"/>
</dbReference>
<dbReference type="PATRIC" id="fig|456.5.peg.1448"/>
<sequence length="132" mass="14334">MFTVPLASCGAFLFAYCFGQSFNIYTQIGLITLVGLVSKHGILIVEFANQLKKNLEVHEAVKKAAVLRLRPIIMTTGAMIFGVLPLVFSQEAGAEARHAIGFILLGGLSLGTLFTLFILPTIFCSFKIGMKH</sequence>
<dbReference type="SUPFAM" id="SSF82866">
    <property type="entry name" value="Multidrug efflux transporter AcrB transmembrane domain"/>
    <property type="match status" value="1"/>
</dbReference>
<accession>A0A0W0VA57</accession>
<dbReference type="PANTHER" id="PTHR32063:SF28">
    <property type="entry name" value="BLR2861 PROTEIN"/>
    <property type="match status" value="1"/>
</dbReference>
<dbReference type="Pfam" id="PF00873">
    <property type="entry name" value="ACR_tran"/>
    <property type="match status" value="1"/>
</dbReference>
<proteinExistence type="predicted"/>
<dbReference type="InterPro" id="IPR001036">
    <property type="entry name" value="Acrflvin-R"/>
</dbReference>
<keyword evidence="1" id="KW-0472">Membrane</keyword>
<comment type="caution">
    <text evidence="2">The sequence shown here is derived from an EMBL/GenBank/DDBJ whole genome shotgun (WGS) entry which is preliminary data.</text>
</comment>
<evidence type="ECO:0000313" key="3">
    <source>
        <dbReference type="Proteomes" id="UP000055035"/>
    </source>
</evidence>
<dbReference type="GO" id="GO:0005886">
    <property type="term" value="C:plasma membrane"/>
    <property type="evidence" value="ECO:0007669"/>
    <property type="project" value="TreeGrafter"/>
</dbReference>
<feature type="transmembrane region" description="Helical" evidence="1">
    <location>
        <begin position="69"/>
        <end position="88"/>
    </location>
</feature>
<feature type="transmembrane region" description="Helical" evidence="1">
    <location>
        <begin position="100"/>
        <end position="126"/>
    </location>
</feature>
<keyword evidence="3" id="KW-1185">Reference proteome</keyword>
<dbReference type="GO" id="GO:0042910">
    <property type="term" value="F:xenobiotic transmembrane transporter activity"/>
    <property type="evidence" value="ECO:0007669"/>
    <property type="project" value="TreeGrafter"/>
</dbReference>
<dbReference type="STRING" id="456.Ljor_1353"/>
<evidence type="ECO:0000256" key="1">
    <source>
        <dbReference type="SAM" id="Phobius"/>
    </source>
</evidence>
<gene>
    <name evidence="2" type="ORF">Ljor_1353</name>
</gene>
<dbReference type="Gene3D" id="1.20.1640.10">
    <property type="entry name" value="Multidrug efflux transporter AcrB transmembrane domain"/>
    <property type="match status" value="1"/>
</dbReference>
<keyword evidence="1" id="KW-0812">Transmembrane</keyword>
<dbReference type="EMBL" id="LNYJ01000011">
    <property type="protein sequence ID" value="KTD17047.1"/>
    <property type="molecule type" value="Genomic_DNA"/>
</dbReference>
<keyword evidence="1" id="KW-1133">Transmembrane helix</keyword>